<dbReference type="SUPFAM" id="SSF51126">
    <property type="entry name" value="Pectin lyase-like"/>
    <property type="match status" value="1"/>
</dbReference>
<dbReference type="InterPro" id="IPR039448">
    <property type="entry name" value="Beta_helix"/>
</dbReference>
<evidence type="ECO:0000313" key="4">
    <source>
        <dbReference type="Proteomes" id="UP001185028"/>
    </source>
</evidence>
<comment type="caution">
    <text evidence="3">The sequence shown here is derived from an EMBL/GenBank/DDBJ whole genome shotgun (WGS) entry which is preliminary data.</text>
</comment>
<name>A0ABU1IVM3_9BACL</name>
<dbReference type="Gene3D" id="2.160.20.10">
    <property type="entry name" value="Single-stranded right-handed beta-helix, Pectin lyase-like"/>
    <property type="match status" value="1"/>
</dbReference>
<dbReference type="EMBL" id="JAVDQH010000003">
    <property type="protein sequence ID" value="MDR6242971.1"/>
    <property type="molecule type" value="Genomic_DNA"/>
</dbReference>
<dbReference type="InterPro" id="IPR012334">
    <property type="entry name" value="Pectin_lyas_fold"/>
</dbReference>
<feature type="signal peptide" evidence="1">
    <location>
        <begin position="1"/>
        <end position="29"/>
    </location>
</feature>
<keyword evidence="4" id="KW-1185">Reference proteome</keyword>
<dbReference type="InterPro" id="IPR022441">
    <property type="entry name" value="Para_beta_helix_rpt-2"/>
</dbReference>
<protein>
    <submittedName>
        <fullName evidence="3">Parallel beta-helix repeat protein</fullName>
    </submittedName>
</protein>
<reference evidence="3 4" key="1">
    <citation type="submission" date="2023-07" db="EMBL/GenBank/DDBJ databases">
        <title>Genomic Encyclopedia of Type Strains, Phase IV (KMG-IV): sequencing the most valuable type-strain genomes for metagenomic binning, comparative biology and taxonomic classification.</title>
        <authorList>
            <person name="Goeker M."/>
        </authorList>
    </citation>
    <scope>NUCLEOTIDE SEQUENCE [LARGE SCALE GENOMIC DNA]</scope>
    <source>
        <strain evidence="3 4">DSM 22170</strain>
    </source>
</reference>
<dbReference type="Proteomes" id="UP001185028">
    <property type="component" value="Unassembled WGS sequence"/>
</dbReference>
<feature type="domain" description="Right handed beta helix" evidence="2">
    <location>
        <begin position="263"/>
        <end position="376"/>
    </location>
</feature>
<dbReference type="RefSeq" id="WP_188775552.1">
    <property type="nucleotide sequence ID" value="NZ_BMMB01000004.1"/>
</dbReference>
<evidence type="ECO:0000259" key="2">
    <source>
        <dbReference type="Pfam" id="PF13229"/>
    </source>
</evidence>
<dbReference type="InterPro" id="IPR011050">
    <property type="entry name" value="Pectin_lyase_fold/virulence"/>
</dbReference>
<evidence type="ECO:0000256" key="1">
    <source>
        <dbReference type="SAM" id="SignalP"/>
    </source>
</evidence>
<accession>A0ABU1IVM3</accession>
<dbReference type="SMART" id="SM00710">
    <property type="entry name" value="PbH1"/>
    <property type="match status" value="7"/>
</dbReference>
<feature type="chain" id="PRO_5046706872" evidence="1">
    <location>
        <begin position="30"/>
        <end position="550"/>
    </location>
</feature>
<gene>
    <name evidence="3" type="ORF">JOC58_000856</name>
</gene>
<dbReference type="InterPro" id="IPR006626">
    <property type="entry name" value="PbH1"/>
</dbReference>
<sequence>MKKITGWTTWSLAAVLTVSGIGITGEVQAANSVSYTASTGYSSTQGSNNWHYQQKSGTTYTDLTYQSAASRWDANGTYPWVSSNAQHPGNQADAVRTWVAPASGKVTITGTVQKGSAEGDGITATIMKDTTSLWTQTIQTTTAVQPTGVTNIPVQQGTAIHFIVNRVGSISFDHTLWNPTIVFTPGAYVPDDHSLSILDFGAVAGDSQPDDAAIKAAIQQAKVEGKDVYVPAGNFELSNILTVDGVTLKGENKAQTILTSTNPDQGSIDLIGSSPAIRNLTHVYSSVSERDGTNAKNSISVKNATNFVVDNINVQKASTAGIYVTDSVGGTITNNTVQNTQADGIHMTGDSSDITVQYNTVKQVGDDTIAVVSYGKSDKSDGDKGQTNNIRILNNDVGYDSNARGISVVGGRDVRIESNHIERTQMAGIYIATETGPDGDYNTQPVDSVTINNNVVDRTALKPDGGHADMLVYAGYTAINDVTFNDNISSNATKYSAGVWGRSTPQIGTVTFNNTTIINPKDPNQVYNFTKGTVYWNGVQVYPTNAATQQ</sequence>
<organism evidence="3 4">
    <name type="scientific">Paenibacillus hunanensis</name>
    <dbReference type="NCBI Taxonomy" id="539262"/>
    <lineage>
        <taxon>Bacteria</taxon>
        <taxon>Bacillati</taxon>
        <taxon>Bacillota</taxon>
        <taxon>Bacilli</taxon>
        <taxon>Bacillales</taxon>
        <taxon>Paenibacillaceae</taxon>
        <taxon>Paenibacillus</taxon>
    </lineage>
</organism>
<proteinExistence type="predicted"/>
<dbReference type="Pfam" id="PF13229">
    <property type="entry name" value="Beta_helix"/>
    <property type="match status" value="1"/>
</dbReference>
<evidence type="ECO:0000313" key="3">
    <source>
        <dbReference type="EMBL" id="MDR6242971.1"/>
    </source>
</evidence>
<keyword evidence="1" id="KW-0732">Signal</keyword>
<dbReference type="NCBIfam" id="TIGR03804">
    <property type="entry name" value="para_beta_helix"/>
    <property type="match status" value="1"/>
</dbReference>